<dbReference type="EMBL" id="CP045274">
    <property type="protein sequence ID" value="QJX81048.1"/>
    <property type="molecule type" value="Genomic_DNA"/>
</dbReference>
<proteinExistence type="predicted"/>
<evidence type="ECO:0000313" key="3">
    <source>
        <dbReference type="EMBL" id="RDZ07140.1"/>
    </source>
</evidence>
<organism evidence="3 4">
    <name type="scientific">Priestia megaterium</name>
    <name type="common">Bacillus megaterium</name>
    <dbReference type="NCBI Taxonomy" id="1404"/>
    <lineage>
        <taxon>Bacteria</taxon>
        <taxon>Bacillati</taxon>
        <taxon>Bacillota</taxon>
        <taxon>Bacilli</taxon>
        <taxon>Bacillales</taxon>
        <taxon>Bacillaceae</taxon>
        <taxon>Priestia</taxon>
    </lineage>
</organism>
<keyword evidence="2" id="KW-0614">Plasmid</keyword>
<geneLocation type="plasmid" evidence="5">
    <name>pfdu301b</name>
</geneLocation>
<geneLocation type="plasmid" evidence="2">
    <name>pFDU301B</name>
</geneLocation>
<protein>
    <submittedName>
        <fullName evidence="3">Uncharacterized protein</fullName>
    </submittedName>
</protein>
<gene>
    <name evidence="3" type="ORF">C3744_28090</name>
    <name evidence="2" type="ORF">FDZ14_33595</name>
</gene>
<reference evidence="3 4" key="1">
    <citation type="journal article" date="2018" name="Appl. Environ. Microbiol.">
        <title>Antimicrobial susceptibility testing and tentative epidemiological cut-off values of five Bacillus species relevant for use as animal feed additives or for plant protection.</title>
        <authorList>
            <person name="Agerso Y."/>
            <person name="Stuer-Lauridsen B."/>
            <person name="Bjerre K."/>
            <person name="Jensen M.G."/>
            <person name="Johansen E."/>
            <person name="Bennedsen M."/>
            <person name="Brockmann E."/>
            <person name="Nielsen B."/>
        </authorList>
    </citation>
    <scope>NUCLEOTIDE SEQUENCE [LARGE SCALE GENOMIC DNA]</scope>
    <source>
        <strain evidence="3 4">CHCC20162</strain>
    </source>
</reference>
<evidence type="ECO:0000313" key="5">
    <source>
        <dbReference type="Proteomes" id="UP000501076"/>
    </source>
</evidence>
<evidence type="ECO:0000313" key="2">
    <source>
        <dbReference type="EMBL" id="QJX81048.1"/>
    </source>
</evidence>
<dbReference type="Proteomes" id="UP000256519">
    <property type="component" value="Unassembled WGS sequence"/>
</dbReference>
<dbReference type="Proteomes" id="UP000501076">
    <property type="component" value="Plasmid pFDU301B"/>
</dbReference>
<dbReference type="RefSeq" id="WP_075422737.1">
    <property type="nucleotide sequence ID" value="NZ_CP045274.1"/>
</dbReference>
<dbReference type="AlphaFoldDB" id="A0A1Q8TP57"/>
<evidence type="ECO:0000313" key="4">
    <source>
        <dbReference type="Proteomes" id="UP000256519"/>
    </source>
</evidence>
<accession>A0A1Q8TP57</accession>
<evidence type="ECO:0000256" key="1">
    <source>
        <dbReference type="SAM" id="MobiDB-lite"/>
    </source>
</evidence>
<sequence>MLTSEESKNDVPRPQHYLKLINDTDRKLKLEWKGDIDQSNVTVPSELNPGDADEKDSKRTSDASFIVDIYRWKDSSYIYSGQLTEHVHGRVYSSEETYYLKLESFPDRNQIQLIKKSEVDETEHTIINTFSEDEW</sequence>
<name>A0A1Q8TP57_PRIMG</name>
<reference evidence="2 5" key="2">
    <citation type="submission" date="2019-10" db="EMBL/GenBank/DDBJ databases">
        <title>Complete genome sequences for adaption low water activity.</title>
        <authorList>
            <person name="Zhao L."/>
            <person name="Zhong J."/>
        </authorList>
    </citation>
    <scope>NUCLEOTIDE SEQUENCE [LARGE SCALE GENOMIC DNA]</scope>
    <source>
        <strain evidence="2 5">FDU301</strain>
        <plasmid evidence="5">pfdu301b</plasmid>
        <plasmid evidence="2">pFDU301B</plasmid>
    </source>
</reference>
<feature type="region of interest" description="Disordered" evidence="1">
    <location>
        <begin position="39"/>
        <end position="60"/>
    </location>
</feature>
<dbReference type="EMBL" id="PQWM01000056">
    <property type="protein sequence ID" value="RDZ07140.1"/>
    <property type="molecule type" value="Genomic_DNA"/>
</dbReference>